<keyword evidence="8" id="KW-0500">Molybdenum</keyword>
<gene>
    <name evidence="16" type="ORF">E2558_06645</name>
</gene>
<sequence>MGKFGLNFFKPTEKFNGNWSVLESKSREWEKMYRERWSHDKVVRTTHGVNCTGSCSWKVFVKNGVITWENQQIDYPSCGPDMPEFEPRGCPRGASFSWYEYSPLRVKYPYIRGKLLELWTTALEENNGNRIAAWASIVEDEDKAKAYKEARGMGGHVRSNWKDVTDIIAAQILYTIKKDGPDRIAGFTPIPAMSMISYAAGARFINLLGGEMLSFYDWYADLPPASPQIWGEQTDVPESSDWYNASYIIMWGSNVPLTRTPDAHFMTEVRYKGTKVVSVAPDYAENVKFADNWLAPNPGTDAAVAQAMTHVILQEFYEDHPSEMFINYSKQYSDMPFVIMLDEDENGYKAGRFLRASDLGMESDNSEWKPVIHDTISHQFVVPNGTMGQRWEEGKKWNLKLETEDGTKINPAMSMAEEDYELKIIQFPFFDSKGDGIFERPIATRKVTLADGKEVYVATVYDLMTSQYGIKRFNHELEAKSYDDKESKYTPAWQESVTGIKPELITQVAREFAQNAIDTKGRSMIIMGAGINHWFNSDTIYRAVLNLVLLCGCQGVNGGGWAHYVGQEKCRPIEGWNTVAFAKDWQGPPRLQNGTSWFYFATDQWKYEESNVDKLKSPLAQNIKHQHPADYNVTAARLGWLPSYPQFNKNSLLFGEEAKDAGDDSNEAILKRAIDSVKNKETQFAVEDPDLRKNHPKTLFVWRSNLISSSAKGQEYFMKHLLGTRSNLISSSAKGQEYFMKHLLGTRSGLMAEPNEEDKPEEIKWREETVGKLDLLVSLDFRMTATPLYSDIVLPAATWYEKHDLSSTDMHPFVHPFNPAIDPLWESRSDWDIYKTLSKAVSEMAKDYLPGTFKDVVTSPLGHDSKQELGSEYGIAKDWSKGEVEAIPGKTMPNFSIVERDYTKIYDKYVTLGPLLEKAKVGAHGVSYEVKDEYNELKSMVGTWNDEDENSVRNNRPRIDTARKVADAILNISSATNGKLSQKSYEDLENQTGMKLKDISKERASEKISFLNITSQPREVIPTAVFPGSNKNGRRYSPFTTNIERLVPFRTLTGRQSYYIDHEVFQQFGESLPVYKPTLPPMVFGARDKKVKGGQDALVLRYLTPHGKWNIHSTYQDNERMLTLFRGGPVVWLSNEDAEEHGINDNDWLEVYNRNSVVTARAVTSHRMPKGTMFMYHAQDKHIETPGSEITDTRGGSHNAPTRIHLKPTQLVGGYAQISYHFNYYGPIGNQRDVYVAVRKMKEVNWLED</sequence>
<dbReference type="Pfam" id="PF14710">
    <property type="entry name" value="Nitr_red_alph_N"/>
    <property type="match status" value="1"/>
</dbReference>
<evidence type="ECO:0000259" key="15">
    <source>
        <dbReference type="PROSITE" id="PS51669"/>
    </source>
</evidence>
<keyword evidence="12" id="KW-0411">Iron-sulfur</keyword>
<dbReference type="InterPro" id="IPR044906">
    <property type="entry name" value="Nitr_red_alph_N_sf"/>
</dbReference>
<comment type="catalytic activity">
    <reaction evidence="14">
        <text>nitrate + a quinol = a quinone + nitrite + H2O</text>
        <dbReference type="Rhea" id="RHEA:56144"/>
        <dbReference type="ChEBI" id="CHEBI:15377"/>
        <dbReference type="ChEBI" id="CHEBI:16301"/>
        <dbReference type="ChEBI" id="CHEBI:17632"/>
        <dbReference type="ChEBI" id="CHEBI:24646"/>
        <dbReference type="ChEBI" id="CHEBI:132124"/>
        <dbReference type="EC" id="1.7.5.1"/>
    </reaction>
</comment>
<dbReference type="InterPro" id="IPR006963">
    <property type="entry name" value="Mopterin_OxRdtase_4Fe-4S_dom"/>
</dbReference>
<dbReference type="InterPro" id="IPR027467">
    <property type="entry name" value="MopterinOxRdtase_cofactor_BS"/>
</dbReference>
<dbReference type="SUPFAM" id="SSF50692">
    <property type="entry name" value="ADC-like"/>
    <property type="match status" value="1"/>
</dbReference>
<keyword evidence="7" id="KW-0004">4Fe-4S</keyword>
<evidence type="ECO:0000256" key="5">
    <source>
        <dbReference type="ARBA" id="ARBA00012500"/>
    </source>
</evidence>
<dbReference type="PANTHER" id="PTHR43105">
    <property type="entry name" value="RESPIRATORY NITRATE REDUCTASE"/>
    <property type="match status" value="1"/>
</dbReference>
<dbReference type="EMBL" id="SRPJ01000002">
    <property type="protein sequence ID" value="TGN27521.1"/>
    <property type="molecule type" value="Genomic_DNA"/>
</dbReference>
<dbReference type="AlphaFoldDB" id="A0A4Z1C591"/>
<evidence type="ECO:0000256" key="4">
    <source>
        <dbReference type="ARBA" id="ARBA00010312"/>
    </source>
</evidence>
<evidence type="ECO:0000313" key="16">
    <source>
        <dbReference type="EMBL" id="TGN27521.1"/>
    </source>
</evidence>
<dbReference type="GO" id="GO:0009325">
    <property type="term" value="C:nitrate reductase complex"/>
    <property type="evidence" value="ECO:0007669"/>
    <property type="project" value="InterPro"/>
</dbReference>
<evidence type="ECO:0000256" key="9">
    <source>
        <dbReference type="ARBA" id="ARBA00022723"/>
    </source>
</evidence>
<accession>A0A4Z1C591</accession>
<evidence type="ECO:0000256" key="11">
    <source>
        <dbReference type="ARBA" id="ARBA00023004"/>
    </source>
</evidence>
<comment type="caution">
    <text evidence="16">The sequence shown here is derived from an EMBL/GenBank/DDBJ whole genome shotgun (WGS) entry which is preliminary data.</text>
</comment>
<comment type="cofactor">
    <cofactor evidence="1">
        <name>Mo-bis(molybdopterin guanine dinucleotide)</name>
        <dbReference type="ChEBI" id="CHEBI:60539"/>
    </cofactor>
</comment>
<dbReference type="InterPro" id="IPR028189">
    <property type="entry name" value="Nitr_red_alph_N"/>
</dbReference>
<dbReference type="Pfam" id="PF01568">
    <property type="entry name" value="Molydop_binding"/>
    <property type="match status" value="1"/>
</dbReference>
<dbReference type="CDD" id="cd02750">
    <property type="entry name" value="MopB_Nitrate-R-NarG-like"/>
    <property type="match status" value="1"/>
</dbReference>
<keyword evidence="13" id="KW-0472">Membrane</keyword>
<dbReference type="Pfam" id="PF00384">
    <property type="entry name" value="Molybdopterin"/>
    <property type="match status" value="1"/>
</dbReference>
<dbReference type="PANTHER" id="PTHR43105:SF2">
    <property type="entry name" value="RESPIRATORY NITRATE REDUCTASE 2 ALPHA CHAIN"/>
    <property type="match status" value="1"/>
</dbReference>
<comment type="similarity">
    <text evidence="4">Belongs to the prokaryotic molybdopterin-containing oxidoreductase family.</text>
</comment>
<evidence type="ECO:0000256" key="6">
    <source>
        <dbReference type="ARBA" id="ARBA00022475"/>
    </source>
</evidence>
<evidence type="ECO:0000256" key="3">
    <source>
        <dbReference type="ARBA" id="ARBA00004202"/>
    </source>
</evidence>
<dbReference type="SUPFAM" id="SSF53706">
    <property type="entry name" value="Formate dehydrogenase/DMSO reductase, domains 1-3"/>
    <property type="match status" value="2"/>
</dbReference>
<keyword evidence="9" id="KW-0479">Metal-binding</keyword>
<evidence type="ECO:0000256" key="14">
    <source>
        <dbReference type="ARBA" id="ARBA00048294"/>
    </source>
</evidence>
<dbReference type="InterPro" id="IPR037943">
    <property type="entry name" value="MopB_CT_Nitrate-R-NarG-like"/>
</dbReference>
<dbReference type="EC" id="1.7.5.1" evidence="5"/>
<keyword evidence="6" id="KW-1003">Cell membrane</keyword>
<dbReference type="InterPro" id="IPR009010">
    <property type="entry name" value="Asp_de-COase-like_dom_sf"/>
</dbReference>
<keyword evidence="10 16" id="KW-0560">Oxidoreductase</keyword>
<dbReference type="Proteomes" id="UP000297459">
    <property type="component" value="Unassembled WGS sequence"/>
</dbReference>
<organism evidence="16 17">
    <name type="scientific">Staphylococcus pragensis</name>
    <dbReference type="NCBI Taxonomy" id="1611836"/>
    <lineage>
        <taxon>Bacteria</taxon>
        <taxon>Bacillati</taxon>
        <taxon>Bacillota</taxon>
        <taxon>Bacilli</taxon>
        <taxon>Bacillales</taxon>
        <taxon>Staphylococcaceae</taxon>
        <taxon>Staphylococcus</taxon>
    </lineage>
</organism>
<evidence type="ECO:0000256" key="10">
    <source>
        <dbReference type="ARBA" id="ARBA00023002"/>
    </source>
</evidence>
<dbReference type="GO" id="GO:0046872">
    <property type="term" value="F:metal ion binding"/>
    <property type="evidence" value="ECO:0007669"/>
    <property type="project" value="UniProtKB-KW"/>
</dbReference>
<dbReference type="PROSITE" id="PS00551">
    <property type="entry name" value="MOLYBDOPTERIN_PROK_1"/>
    <property type="match status" value="1"/>
</dbReference>
<dbReference type="RefSeq" id="WP_126565606.1">
    <property type="nucleotide sequence ID" value="NZ_BMCY01000002.1"/>
</dbReference>
<comment type="cofactor">
    <cofactor evidence="2">
        <name>[4Fe-4S] cluster</name>
        <dbReference type="ChEBI" id="CHEBI:49883"/>
    </cofactor>
</comment>
<dbReference type="Gene3D" id="3.40.50.12440">
    <property type="match status" value="2"/>
</dbReference>
<dbReference type="InterPro" id="IPR006657">
    <property type="entry name" value="MoPterin_dinucl-bd_dom"/>
</dbReference>
<name>A0A4Z1C591_9STAP</name>
<dbReference type="NCBIfam" id="TIGR01580">
    <property type="entry name" value="narG"/>
    <property type="match status" value="1"/>
</dbReference>
<reference evidence="16 17" key="1">
    <citation type="submission" date="2019-04" db="EMBL/GenBank/DDBJ databases">
        <title>Genomic characterization of Staphylococcus petrasii strains.</title>
        <authorList>
            <person name="Vrbovska V."/>
            <person name="Kovarovic V."/>
            <person name="Maslanova I."/>
            <person name="Indrakova A."/>
            <person name="Petras P."/>
            <person name="Sedo O."/>
            <person name="Svec P."/>
            <person name="Fisarova L."/>
            <person name="Sedlacek I."/>
            <person name="Doskar J."/>
            <person name="Pantucek R."/>
        </authorList>
    </citation>
    <scope>NUCLEOTIDE SEQUENCE [LARGE SCALE GENOMIC DNA]</scope>
    <source>
        <strain evidence="16 17">CCM 8529</strain>
    </source>
</reference>
<evidence type="ECO:0000313" key="17">
    <source>
        <dbReference type="Proteomes" id="UP000297459"/>
    </source>
</evidence>
<evidence type="ECO:0000256" key="1">
    <source>
        <dbReference type="ARBA" id="ARBA00001942"/>
    </source>
</evidence>
<dbReference type="PROSITE" id="PS51669">
    <property type="entry name" value="4FE4S_MOW_BIS_MGD"/>
    <property type="match status" value="1"/>
</dbReference>
<dbReference type="GO" id="GO:0160182">
    <property type="term" value="F:nitrate reductase (quinone) activity"/>
    <property type="evidence" value="ECO:0007669"/>
    <property type="project" value="UniProtKB-EC"/>
</dbReference>
<dbReference type="GO" id="GO:0042126">
    <property type="term" value="P:nitrate metabolic process"/>
    <property type="evidence" value="ECO:0007669"/>
    <property type="project" value="InterPro"/>
</dbReference>
<comment type="subcellular location">
    <subcellularLocation>
        <location evidence="3">Cell membrane</location>
        <topology evidence="3">Peripheral membrane protein</topology>
    </subcellularLocation>
</comment>
<dbReference type="InterPro" id="IPR006656">
    <property type="entry name" value="Mopterin_OxRdtase"/>
</dbReference>
<dbReference type="InterPro" id="IPR006468">
    <property type="entry name" value="NarG"/>
</dbReference>
<keyword evidence="17" id="KW-1185">Reference proteome</keyword>
<protein>
    <recommendedName>
        <fullName evidence="5">nitrate reductase (quinone)</fullName>
        <ecNumber evidence="5">1.7.5.1</ecNumber>
    </recommendedName>
</protein>
<dbReference type="InterPro" id="IPR050123">
    <property type="entry name" value="Prok_molybdopt-oxidoreductase"/>
</dbReference>
<evidence type="ECO:0000256" key="13">
    <source>
        <dbReference type="ARBA" id="ARBA00023136"/>
    </source>
</evidence>
<dbReference type="Gene3D" id="4.10.1200.10">
    <property type="entry name" value="nitrate reductase tail"/>
    <property type="match status" value="1"/>
</dbReference>
<dbReference type="GO" id="GO:0043546">
    <property type="term" value="F:molybdopterin cofactor binding"/>
    <property type="evidence" value="ECO:0007669"/>
    <property type="project" value="InterPro"/>
</dbReference>
<keyword evidence="11" id="KW-0408">Iron</keyword>
<evidence type="ECO:0000256" key="12">
    <source>
        <dbReference type="ARBA" id="ARBA00023014"/>
    </source>
</evidence>
<dbReference type="GO" id="GO:0005886">
    <property type="term" value="C:plasma membrane"/>
    <property type="evidence" value="ECO:0007669"/>
    <property type="project" value="UniProtKB-SubCell"/>
</dbReference>
<dbReference type="SMART" id="SM00926">
    <property type="entry name" value="Molybdop_Fe4S4"/>
    <property type="match status" value="1"/>
</dbReference>
<dbReference type="GO" id="GO:0051539">
    <property type="term" value="F:4 iron, 4 sulfur cluster binding"/>
    <property type="evidence" value="ECO:0007669"/>
    <property type="project" value="UniProtKB-KW"/>
</dbReference>
<feature type="domain" description="4Fe-4S Mo/W bis-MGD-type" evidence="15">
    <location>
        <begin position="40"/>
        <end position="104"/>
    </location>
</feature>
<evidence type="ECO:0000256" key="7">
    <source>
        <dbReference type="ARBA" id="ARBA00022485"/>
    </source>
</evidence>
<evidence type="ECO:0000256" key="8">
    <source>
        <dbReference type="ARBA" id="ARBA00022505"/>
    </source>
</evidence>
<dbReference type="CDD" id="cd02776">
    <property type="entry name" value="MopB_CT_Nitrate-R-NarG-like"/>
    <property type="match status" value="1"/>
</dbReference>
<proteinExistence type="inferred from homology"/>
<evidence type="ECO:0000256" key="2">
    <source>
        <dbReference type="ARBA" id="ARBA00001966"/>
    </source>
</evidence>